<dbReference type="Proteomes" id="UP001147046">
    <property type="component" value="Unassembled WGS sequence"/>
</dbReference>
<proteinExistence type="predicted"/>
<dbReference type="AlphaFoldDB" id="A0AAJ1JT06"/>
<dbReference type="RefSeq" id="WP_275370127.1">
    <property type="nucleotide sequence ID" value="NZ_JAKIHV010000015.1"/>
</dbReference>
<dbReference type="EMBL" id="JAKIHV010000015">
    <property type="protein sequence ID" value="MDE9625391.1"/>
    <property type="molecule type" value="Genomic_DNA"/>
</dbReference>
<gene>
    <name evidence="1" type="ORF">L2102_18925</name>
</gene>
<accession>A0AAJ1JT06</accession>
<reference evidence="1" key="1">
    <citation type="submission" date="2022-01" db="EMBL/GenBank/DDBJ databases">
        <title>Genetic Characterization of Carbapenem-resistant Citrobacter spp. from China: a multicenter study.</title>
        <authorList>
            <person name="Ye L."/>
        </authorList>
    </citation>
    <scope>NUCLEOTIDE SEQUENCE</scope>
    <source>
        <strain evidence="1">IR5464</strain>
    </source>
</reference>
<organism evidence="1 2">
    <name type="scientific">Citrobacter portucalensis</name>
    <dbReference type="NCBI Taxonomy" id="1639133"/>
    <lineage>
        <taxon>Bacteria</taxon>
        <taxon>Pseudomonadati</taxon>
        <taxon>Pseudomonadota</taxon>
        <taxon>Gammaproteobacteria</taxon>
        <taxon>Enterobacterales</taxon>
        <taxon>Enterobacteriaceae</taxon>
        <taxon>Citrobacter</taxon>
        <taxon>Citrobacter freundii complex</taxon>
    </lineage>
</organism>
<evidence type="ECO:0000313" key="2">
    <source>
        <dbReference type="Proteomes" id="UP001147046"/>
    </source>
</evidence>
<protein>
    <submittedName>
        <fullName evidence="1">Uncharacterized protein</fullName>
    </submittedName>
</protein>
<comment type="caution">
    <text evidence="1">The sequence shown here is derived from an EMBL/GenBank/DDBJ whole genome shotgun (WGS) entry which is preliminary data.</text>
</comment>
<evidence type="ECO:0000313" key="1">
    <source>
        <dbReference type="EMBL" id="MDE9625391.1"/>
    </source>
</evidence>
<sequence length="100" mass="11079">MVVCELLLFGHGRDGDIRTCEYDNSGKLEFTSKTQLLASGPNGISKLSYQALEKTDTYIVTAYQSKIDGQTYLIATDDGNLPYRIDDRIRAAANLKPSPF</sequence>
<name>A0AAJ1JT06_9ENTR</name>